<accession>A0A3B0CHP3</accession>
<reference evidence="1 2" key="1">
    <citation type="submission" date="2018-10" db="EMBL/GenBank/DDBJ databases">
        <title>Ulvibacterium marinum gen. nov., sp. nov., a novel marine bacterium of the family Flavobacteriaceae, isolated from a culture of the green alga Ulva prolifera.</title>
        <authorList>
            <person name="Zhang Z."/>
        </authorList>
    </citation>
    <scope>NUCLEOTIDE SEQUENCE [LARGE SCALE GENOMIC DNA]</scope>
    <source>
        <strain evidence="1 2">CCMM003</strain>
    </source>
</reference>
<dbReference type="EMBL" id="RBCJ01000001">
    <property type="protein sequence ID" value="RKN83226.1"/>
    <property type="molecule type" value="Genomic_DNA"/>
</dbReference>
<dbReference type="Proteomes" id="UP000276603">
    <property type="component" value="Unassembled WGS sequence"/>
</dbReference>
<protein>
    <submittedName>
        <fullName evidence="1">Uncharacterized protein</fullName>
    </submittedName>
</protein>
<name>A0A3B0CHP3_9FLAO</name>
<evidence type="ECO:0000313" key="2">
    <source>
        <dbReference type="Proteomes" id="UP000276603"/>
    </source>
</evidence>
<evidence type="ECO:0000313" key="1">
    <source>
        <dbReference type="EMBL" id="RKN83226.1"/>
    </source>
</evidence>
<gene>
    <name evidence="1" type="ORF">D7Z94_05170</name>
</gene>
<keyword evidence="2" id="KW-1185">Reference proteome</keyword>
<organism evidence="1 2">
    <name type="scientific">Ulvibacterium marinum</name>
    <dbReference type="NCBI Taxonomy" id="2419782"/>
    <lineage>
        <taxon>Bacteria</taxon>
        <taxon>Pseudomonadati</taxon>
        <taxon>Bacteroidota</taxon>
        <taxon>Flavobacteriia</taxon>
        <taxon>Flavobacteriales</taxon>
        <taxon>Flavobacteriaceae</taxon>
        <taxon>Ulvibacterium</taxon>
    </lineage>
</organism>
<dbReference type="AlphaFoldDB" id="A0A3B0CHP3"/>
<comment type="caution">
    <text evidence="1">The sequence shown here is derived from an EMBL/GenBank/DDBJ whole genome shotgun (WGS) entry which is preliminary data.</text>
</comment>
<sequence length="168" mass="19636">MRNKNVQDNRLPSRTAVNYLDNTKVMELNLGNPKNGWIPITFKSTDFELEFIASNIPENPIDKLCESLILLLNGIATEFCWNLEPEYYFFSLDPKEKRINLIISKNSKTSKIPNPIFESIGDFKSIILPMYRSLKKFNTLEFNEKDWTKIDQKKLDKLTELITQRKNG</sequence>
<proteinExistence type="predicted"/>
<dbReference type="OrthoDB" id="488984at2"/>
<dbReference type="RefSeq" id="WP_120710433.1">
    <property type="nucleotide sequence ID" value="NZ_RBCJ01000001.1"/>
</dbReference>